<organism evidence="3 4">
    <name type="scientific">Chironomus riparius</name>
    <dbReference type="NCBI Taxonomy" id="315576"/>
    <lineage>
        <taxon>Eukaryota</taxon>
        <taxon>Metazoa</taxon>
        <taxon>Ecdysozoa</taxon>
        <taxon>Arthropoda</taxon>
        <taxon>Hexapoda</taxon>
        <taxon>Insecta</taxon>
        <taxon>Pterygota</taxon>
        <taxon>Neoptera</taxon>
        <taxon>Endopterygota</taxon>
        <taxon>Diptera</taxon>
        <taxon>Nematocera</taxon>
        <taxon>Chironomoidea</taxon>
        <taxon>Chironomidae</taxon>
        <taxon>Chironominae</taxon>
        <taxon>Chironomus</taxon>
    </lineage>
</organism>
<reference evidence="3" key="2">
    <citation type="submission" date="2022-10" db="EMBL/GenBank/DDBJ databases">
        <authorList>
            <consortium name="ENA_rothamsted_submissions"/>
            <consortium name="culmorum"/>
            <person name="King R."/>
        </authorList>
    </citation>
    <scope>NUCLEOTIDE SEQUENCE</scope>
</reference>
<accession>A0A9N9S4B4</accession>
<sequence length="158" mass="18015">MNSINVFLLLTVAYLSFLGVASANRQYPSDILTNPKDDCGYVCGKINTETKDSNCGNADKRKESFLQVHDPNDNKEEKDEYFEAKYFECVEKCPQDYQEYESKKICVKDVEEFKKDIARTVDPIDEKLDYTWWIVGGVAGLLIVALIIAFVFIKSRSG</sequence>
<feature type="signal peptide" evidence="2">
    <location>
        <begin position="1"/>
        <end position="23"/>
    </location>
</feature>
<evidence type="ECO:0000313" key="4">
    <source>
        <dbReference type="Proteomes" id="UP001153620"/>
    </source>
</evidence>
<dbReference type="Proteomes" id="UP001153620">
    <property type="component" value="Chromosome 4"/>
</dbReference>
<keyword evidence="1" id="KW-0812">Transmembrane</keyword>
<name>A0A9N9S4B4_9DIPT</name>
<evidence type="ECO:0008006" key="5">
    <source>
        <dbReference type="Google" id="ProtNLM"/>
    </source>
</evidence>
<evidence type="ECO:0000256" key="1">
    <source>
        <dbReference type="SAM" id="Phobius"/>
    </source>
</evidence>
<feature type="transmembrane region" description="Helical" evidence="1">
    <location>
        <begin position="130"/>
        <end position="153"/>
    </location>
</feature>
<keyword evidence="2" id="KW-0732">Signal</keyword>
<keyword evidence="4" id="KW-1185">Reference proteome</keyword>
<gene>
    <name evidence="3" type="ORF">CHIRRI_LOCUS13444</name>
</gene>
<reference evidence="3" key="1">
    <citation type="submission" date="2022-01" db="EMBL/GenBank/DDBJ databases">
        <authorList>
            <person name="King R."/>
        </authorList>
    </citation>
    <scope>NUCLEOTIDE SEQUENCE</scope>
</reference>
<proteinExistence type="predicted"/>
<evidence type="ECO:0000256" key="2">
    <source>
        <dbReference type="SAM" id="SignalP"/>
    </source>
</evidence>
<dbReference type="EMBL" id="OU895880">
    <property type="protein sequence ID" value="CAG9810631.1"/>
    <property type="molecule type" value="Genomic_DNA"/>
</dbReference>
<protein>
    <recommendedName>
        <fullName evidence="5">Transmembrane protein</fullName>
    </recommendedName>
</protein>
<dbReference type="AlphaFoldDB" id="A0A9N9S4B4"/>
<keyword evidence="1" id="KW-1133">Transmembrane helix</keyword>
<evidence type="ECO:0000313" key="3">
    <source>
        <dbReference type="EMBL" id="CAG9810631.1"/>
    </source>
</evidence>
<keyword evidence="1" id="KW-0472">Membrane</keyword>
<feature type="chain" id="PRO_5040501923" description="Transmembrane protein" evidence="2">
    <location>
        <begin position="24"/>
        <end position="158"/>
    </location>
</feature>